<feature type="transmembrane region" description="Helical" evidence="9">
    <location>
        <begin position="28"/>
        <end position="51"/>
    </location>
</feature>
<feature type="transmembrane region" description="Helical" evidence="9">
    <location>
        <begin position="359"/>
        <end position="383"/>
    </location>
</feature>
<name>A0A147I299_9SPHN</name>
<evidence type="ECO:0000313" key="11">
    <source>
        <dbReference type="Proteomes" id="UP000074310"/>
    </source>
</evidence>
<feature type="transmembrane region" description="Helical" evidence="9">
    <location>
        <begin position="280"/>
        <end position="306"/>
    </location>
</feature>
<protein>
    <recommendedName>
        <fullName evidence="3">Arginine/agmatine antiporter</fullName>
    </recommendedName>
</protein>
<evidence type="ECO:0000256" key="4">
    <source>
        <dbReference type="ARBA" id="ARBA00022475"/>
    </source>
</evidence>
<feature type="transmembrane region" description="Helical" evidence="9">
    <location>
        <begin position="414"/>
        <end position="432"/>
    </location>
</feature>
<proteinExistence type="inferred from homology"/>
<feature type="transmembrane region" description="Helical" evidence="9">
    <location>
        <begin position="166"/>
        <end position="185"/>
    </location>
</feature>
<keyword evidence="11" id="KW-1185">Reference proteome</keyword>
<dbReference type="GO" id="GO:0005886">
    <property type="term" value="C:plasma membrane"/>
    <property type="evidence" value="ECO:0007669"/>
    <property type="project" value="UniProtKB-SubCell"/>
</dbReference>
<evidence type="ECO:0000313" key="10">
    <source>
        <dbReference type="EMBL" id="KTT72026.1"/>
    </source>
</evidence>
<keyword evidence="5 9" id="KW-0812">Transmembrane</keyword>
<feature type="transmembrane region" description="Helical" evidence="9">
    <location>
        <begin position="57"/>
        <end position="78"/>
    </location>
</feature>
<dbReference type="Gene3D" id="1.20.1740.10">
    <property type="entry name" value="Amino acid/polyamine transporter I"/>
    <property type="match status" value="1"/>
</dbReference>
<feature type="transmembrane region" description="Helical" evidence="9">
    <location>
        <begin position="106"/>
        <end position="129"/>
    </location>
</feature>
<dbReference type="PANTHER" id="PTHR42770">
    <property type="entry name" value="AMINO ACID TRANSPORTER-RELATED"/>
    <property type="match status" value="1"/>
</dbReference>
<feature type="transmembrane region" description="Helical" evidence="9">
    <location>
        <begin position="197"/>
        <end position="217"/>
    </location>
</feature>
<dbReference type="PANTHER" id="PTHR42770:SF18">
    <property type="entry name" value="ARGININE_AGMATINE ANTIPORTER"/>
    <property type="match status" value="1"/>
</dbReference>
<dbReference type="PIRSF" id="PIRSF006060">
    <property type="entry name" value="AA_transporter"/>
    <property type="match status" value="1"/>
</dbReference>
<organism evidence="10 11">
    <name type="scientific">Sphingomonas endophytica</name>
    <dbReference type="NCBI Taxonomy" id="869719"/>
    <lineage>
        <taxon>Bacteria</taxon>
        <taxon>Pseudomonadati</taxon>
        <taxon>Pseudomonadota</taxon>
        <taxon>Alphaproteobacteria</taxon>
        <taxon>Sphingomonadales</taxon>
        <taxon>Sphingomonadaceae</taxon>
        <taxon>Sphingomonas</taxon>
    </lineage>
</organism>
<evidence type="ECO:0000256" key="5">
    <source>
        <dbReference type="ARBA" id="ARBA00022692"/>
    </source>
</evidence>
<feature type="transmembrane region" description="Helical" evidence="9">
    <location>
        <begin position="135"/>
        <end position="159"/>
    </location>
</feature>
<dbReference type="PATRIC" id="fig|869719.3.peg.1787"/>
<dbReference type="EMBL" id="LDTB01000033">
    <property type="protein sequence ID" value="KTT72026.1"/>
    <property type="molecule type" value="Genomic_DNA"/>
</dbReference>
<comment type="caution">
    <text evidence="10">The sequence shown here is derived from an EMBL/GenBank/DDBJ whole genome shotgun (WGS) entry which is preliminary data.</text>
</comment>
<comment type="function">
    <text evidence="8">Major component of the acid-resistance (AR) system allowing enteric pathogens to survive the acidic environment in the stomach. Exchanges extracellular arginine for its intracellular decarboxylation product agmatine (Agm) thereby expelling intracellular protons. Probably undergoes several conformational states in order to translocate the substrate across the membrane; keeps the substrate accessible to only 1 side of the membrane at a time by opening and closing 3 membrane-internal gates.</text>
</comment>
<dbReference type="GO" id="GO:0022857">
    <property type="term" value="F:transmembrane transporter activity"/>
    <property type="evidence" value="ECO:0007669"/>
    <property type="project" value="InterPro"/>
</dbReference>
<evidence type="ECO:0000256" key="1">
    <source>
        <dbReference type="ARBA" id="ARBA00004651"/>
    </source>
</evidence>
<keyword evidence="7 9" id="KW-0472">Membrane</keyword>
<evidence type="ECO:0000256" key="6">
    <source>
        <dbReference type="ARBA" id="ARBA00022989"/>
    </source>
</evidence>
<keyword evidence="4" id="KW-1003">Cell membrane</keyword>
<evidence type="ECO:0000256" key="8">
    <source>
        <dbReference type="ARBA" id="ARBA00045636"/>
    </source>
</evidence>
<dbReference type="Pfam" id="PF13520">
    <property type="entry name" value="AA_permease_2"/>
    <property type="match status" value="1"/>
</dbReference>
<evidence type="ECO:0000256" key="2">
    <source>
        <dbReference type="ARBA" id="ARBA00008220"/>
    </source>
</evidence>
<dbReference type="Proteomes" id="UP000074310">
    <property type="component" value="Unassembled WGS sequence"/>
</dbReference>
<evidence type="ECO:0000256" key="7">
    <source>
        <dbReference type="ARBA" id="ARBA00023136"/>
    </source>
</evidence>
<accession>A0A147I299</accession>
<comment type="subcellular location">
    <subcellularLocation>
        <location evidence="1">Cell membrane</location>
        <topology evidence="1">Multi-pass membrane protein</topology>
    </subcellularLocation>
</comment>
<dbReference type="AlphaFoldDB" id="A0A147I299"/>
<feature type="transmembrane region" description="Helical" evidence="9">
    <location>
        <begin position="238"/>
        <end position="260"/>
    </location>
</feature>
<evidence type="ECO:0000256" key="3">
    <source>
        <dbReference type="ARBA" id="ARBA00021069"/>
    </source>
</evidence>
<keyword evidence="6 9" id="KW-1133">Transmembrane helix</keyword>
<gene>
    <name evidence="10" type="ORF">NS334_09645</name>
</gene>
<sequence length="440" mass="44045">MEDGTNHAAPARSSAATAGRGAMGFRGALALVMGNLIGAGIYLLPATLAPLGGNATLGWIATIMGAMCLALVFARLAAARPRAGGPYAYAEAAFGPRIGFAAAWSYWTLVWAGNGAVAVAVVSALSVAIPSLAPHAALVAVALVWLAVLVNIAGVGVAARVQMVTMVLKLVPLAGVILLAGWWVVSGHPLPAQPAVPISAQAIAGAAALTFWGFLGVESATVPADKVDDPARTVPRATLIGTAAVGLIYLAVSGAISALMPRAAVAASPSPIADFLGGALGAGMTQVVALFAAISALGTLNGFVLLQGEMPRAMAAGGVFPRWFARESASGTPVRAHLLAGGLVTIVTLANYTRGMGDLFAFVASVSLAAGMLAYFVNALAAVRLLGGDAPGRLAGLVSAGFIAWLSYGLGWEANGWALVLLLAGVPVYALVRRGGASAR</sequence>
<evidence type="ECO:0000256" key="9">
    <source>
        <dbReference type="SAM" id="Phobius"/>
    </source>
</evidence>
<comment type="similarity">
    <text evidence="2">Belongs to the amino acid-polyamine-organocation (APC) superfamily. Basic amino acid/polyamine antiporter (APA) (TC 2.A.3.2) family.</text>
</comment>
<reference evidence="10 11" key="1">
    <citation type="journal article" date="2016" name="Front. Microbiol.">
        <title>Genomic Resource of Rice Seed Associated Bacteria.</title>
        <authorList>
            <person name="Midha S."/>
            <person name="Bansal K."/>
            <person name="Sharma S."/>
            <person name="Kumar N."/>
            <person name="Patil P.P."/>
            <person name="Chaudhry V."/>
            <person name="Patil P.B."/>
        </authorList>
    </citation>
    <scope>NUCLEOTIDE SEQUENCE [LARGE SCALE GENOMIC DNA]</scope>
    <source>
        <strain evidence="10 11">NS334</strain>
    </source>
</reference>
<dbReference type="InterPro" id="IPR050367">
    <property type="entry name" value="APC_superfamily"/>
</dbReference>
<dbReference type="RefSeq" id="WP_083500380.1">
    <property type="nucleotide sequence ID" value="NZ_LDTB01000033.1"/>
</dbReference>
<dbReference type="InterPro" id="IPR002293">
    <property type="entry name" value="AA/rel_permease1"/>
</dbReference>